<comment type="caution">
    <text evidence="1">The sequence shown here is derived from an EMBL/GenBank/DDBJ whole genome shotgun (WGS) entry which is preliminary data.</text>
</comment>
<evidence type="ECO:0000313" key="1">
    <source>
        <dbReference type="EMBL" id="KAG5539914.1"/>
    </source>
</evidence>
<dbReference type="EMBL" id="JACTNZ010000007">
    <property type="protein sequence ID" value="KAG5539914.1"/>
    <property type="molecule type" value="Genomic_DNA"/>
</dbReference>
<dbReference type="Proteomes" id="UP000823749">
    <property type="component" value="Chromosome 7"/>
</dbReference>
<name>A0AAV6JMV5_9ERIC</name>
<gene>
    <name evidence="1" type="ORF">RHGRI_020213</name>
</gene>
<protein>
    <submittedName>
        <fullName evidence="1">Uncharacterized protein</fullName>
    </submittedName>
</protein>
<reference evidence="1" key="1">
    <citation type="submission" date="2020-08" db="EMBL/GenBank/DDBJ databases">
        <title>Plant Genome Project.</title>
        <authorList>
            <person name="Zhang R.-G."/>
        </authorList>
    </citation>
    <scope>NUCLEOTIDE SEQUENCE</scope>
    <source>
        <strain evidence="1">WSP0</strain>
        <tissue evidence="1">Leaf</tissue>
    </source>
</reference>
<evidence type="ECO:0000313" key="2">
    <source>
        <dbReference type="Proteomes" id="UP000823749"/>
    </source>
</evidence>
<dbReference type="AlphaFoldDB" id="A0AAV6JMV5"/>
<organism evidence="1 2">
    <name type="scientific">Rhododendron griersonianum</name>
    <dbReference type="NCBI Taxonomy" id="479676"/>
    <lineage>
        <taxon>Eukaryota</taxon>
        <taxon>Viridiplantae</taxon>
        <taxon>Streptophyta</taxon>
        <taxon>Embryophyta</taxon>
        <taxon>Tracheophyta</taxon>
        <taxon>Spermatophyta</taxon>
        <taxon>Magnoliopsida</taxon>
        <taxon>eudicotyledons</taxon>
        <taxon>Gunneridae</taxon>
        <taxon>Pentapetalae</taxon>
        <taxon>asterids</taxon>
        <taxon>Ericales</taxon>
        <taxon>Ericaceae</taxon>
        <taxon>Ericoideae</taxon>
        <taxon>Rhodoreae</taxon>
        <taxon>Rhododendron</taxon>
    </lineage>
</organism>
<sequence>MDKHGKPNESNPAEWSRNVVVLPREGVSVVAGLAAVSKTVWAVAEVTIVEGEKKKKKKHKYKEDGEEGRKRKLEEVYGIPAPHVVTRVKADGDEETVSVKEELH</sequence>
<keyword evidence="2" id="KW-1185">Reference proteome</keyword>
<proteinExistence type="predicted"/>
<accession>A0AAV6JMV5</accession>